<proteinExistence type="predicted"/>
<dbReference type="Proteomes" id="UP000515489">
    <property type="component" value="Chromosome"/>
</dbReference>
<gene>
    <name evidence="1" type="ORF">H4317_08700</name>
</gene>
<dbReference type="EMBL" id="CP060202">
    <property type="protein sequence ID" value="QNH63856.1"/>
    <property type="molecule type" value="Genomic_DNA"/>
</dbReference>
<evidence type="ECO:0000313" key="2">
    <source>
        <dbReference type="Proteomes" id="UP000515489"/>
    </source>
</evidence>
<dbReference type="KEGG" id="hsk:H4317_08700"/>
<reference evidence="1 2" key="1">
    <citation type="submission" date="2020-08" db="EMBL/GenBank/DDBJ databases">
        <title>Hymenobacter sp. S2-20-2 genome sequencing.</title>
        <authorList>
            <person name="Jin L."/>
        </authorList>
    </citation>
    <scope>NUCLEOTIDE SEQUENCE [LARGE SCALE GENOMIC DNA]</scope>
    <source>
        <strain evidence="1 2">S2-20-2</strain>
    </source>
</reference>
<evidence type="ECO:0000313" key="1">
    <source>
        <dbReference type="EMBL" id="QNH63856.1"/>
    </source>
</evidence>
<accession>A0A7G7WBW3</accession>
<dbReference type="AlphaFoldDB" id="A0A7G7WBW3"/>
<protein>
    <submittedName>
        <fullName evidence="1">Uncharacterized protein</fullName>
    </submittedName>
</protein>
<dbReference type="RefSeq" id="WP_185889731.1">
    <property type="nucleotide sequence ID" value="NZ_CP060202.1"/>
</dbReference>
<keyword evidence="2" id="KW-1185">Reference proteome</keyword>
<organism evidence="1 2">
    <name type="scientific">Hymenobacter sediminicola</name>
    <dbReference type="NCBI Taxonomy" id="2761579"/>
    <lineage>
        <taxon>Bacteria</taxon>
        <taxon>Pseudomonadati</taxon>
        <taxon>Bacteroidota</taxon>
        <taxon>Cytophagia</taxon>
        <taxon>Cytophagales</taxon>
        <taxon>Hymenobacteraceae</taxon>
        <taxon>Hymenobacter</taxon>
    </lineage>
</organism>
<sequence length="239" mass="27573">MNNKLRKLLTHYQQERDKLQLLIDSCVEEGEYKLAQRYSKGLVQLNQKLQTLHNLADPLHDEKQRHTAVIARIKAILPAEAGAEHAFDKAFLQEQEGKLAQLQEMPASRMPHSGQSHVQETLNKLFEKRIESFTLLFGAAAGFSCSMKMVRKTVLVTIPDMRRLRNDYLVEKSQVRQLLGLGFRFFDSRDKLVAFLPCFTSEDTAAIKLLLVKICFDVFYFRQFEGQAQIKYVEPRPEA</sequence>
<name>A0A7G7WBW3_9BACT</name>